<sequence>MGHLNQDYYNKLVQNCKDTLEQLTIVELNPVQDPKDAIQAKVLIKEVPFLTCQLASSKLHSLKLQGIHHVLEFPFFTSLTDLTIEWFDEHSMQTILEREFTKSLGNLASLTIFQRLTDPALAFGGPHPNLRKLVYKSIKSKRDQFRCLLGETVDSIVFGKREGFKLYAPFKEEVALDKYGLKAILIDIKYKLQHDLRTYK</sequence>
<protein>
    <submittedName>
        <fullName evidence="1">Uncharacterized protein</fullName>
    </submittedName>
</protein>
<reference evidence="1" key="1">
    <citation type="submission" date="2019-06" db="EMBL/GenBank/DDBJ databases">
        <authorList>
            <person name="Zheng W."/>
        </authorList>
    </citation>
    <scope>NUCLEOTIDE SEQUENCE</scope>
    <source>
        <strain evidence="1">QDHG01</strain>
    </source>
</reference>
<proteinExistence type="predicted"/>
<gene>
    <name evidence="1" type="ORF">FGO68_gene13332</name>
</gene>
<dbReference type="AlphaFoldDB" id="A0A8J8SU16"/>
<dbReference type="Proteomes" id="UP000785679">
    <property type="component" value="Unassembled WGS sequence"/>
</dbReference>
<evidence type="ECO:0000313" key="1">
    <source>
        <dbReference type="EMBL" id="TNV70922.1"/>
    </source>
</evidence>
<accession>A0A8J8SU16</accession>
<keyword evidence="2" id="KW-1185">Reference proteome</keyword>
<dbReference type="EMBL" id="RRYP01031648">
    <property type="protein sequence ID" value="TNV70922.1"/>
    <property type="molecule type" value="Genomic_DNA"/>
</dbReference>
<comment type="caution">
    <text evidence="1">The sequence shown here is derived from an EMBL/GenBank/DDBJ whole genome shotgun (WGS) entry which is preliminary data.</text>
</comment>
<evidence type="ECO:0000313" key="2">
    <source>
        <dbReference type="Proteomes" id="UP000785679"/>
    </source>
</evidence>
<organism evidence="1 2">
    <name type="scientific">Halteria grandinella</name>
    <dbReference type="NCBI Taxonomy" id="5974"/>
    <lineage>
        <taxon>Eukaryota</taxon>
        <taxon>Sar</taxon>
        <taxon>Alveolata</taxon>
        <taxon>Ciliophora</taxon>
        <taxon>Intramacronucleata</taxon>
        <taxon>Spirotrichea</taxon>
        <taxon>Stichotrichia</taxon>
        <taxon>Sporadotrichida</taxon>
        <taxon>Halteriidae</taxon>
        <taxon>Halteria</taxon>
    </lineage>
</organism>
<name>A0A8J8SU16_HALGN</name>